<gene>
    <name evidence="6" type="primary">CAS91</name>
    <name evidence="6" type="ORF">TWF102_008656</name>
    <name evidence="7" type="ORF">TWF703_003025</name>
</gene>
<evidence type="ECO:0000256" key="1">
    <source>
        <dbReference type="ARBA" id="ARBA00007274"/>
    </source>
</evidence>
<feature type="compositionally biased region" description="Polar residues" evidence="4">
    <location>
        <begin position="369"/>
        <end position="379"/>
    </location>
</feature>
<dbReference type="Gene3D" id="4.10.240.10">
    <property type="entry name" value="Zn(2)-C6 fungal-type DNA-binding domain"/>
    <property type="match status" value="1"/>
</dbReference>
<dbReference type="InterPro" id="IPR001451">
    <property type="entry name" value="Hexapep"/>
</dbReference>
<dbReference type="GO" id="GO:0016407">
    <property type="term" value="F:acetyltransferase activity"/>
    <property type="evidence" value="ECO:0007669"/>
    <property type="project" value="InterPro"/>
</dbReference>
<dbReference type="Gene3D" id="2.160.10.10">
    <property type="entry name" value="Hexapeptide repeat proteins"/>
    <property type="match status" value="1"/>
</dbReference>
<evidence type="ECO:0000259" key="5">
    <source>
        <dbReference type="PROSITE" id="PS50048"/>
    </source>
</evidence>
<name>A0A7C8N943_ORBOL</name>
<evidence type="ECO:0000256" key="2">
    <source>
        <dbReference type="ARBA" id="ARBA00022679"/>
    </source>
</evidence>
<feature type="compositionally biased region" description="Low complexity" evidence="4">
    <location>
        <begin position="13"/>
        <end position="23"/>
    </location>
</feature>
<dbReference type="GO" id="GO:0000981">
    <property type="term" value="F:DNA-binding transcription factor activity, RNA polymerase II-specific"/>
    <property type="evidence" value="ECO:0007669"/>
    <property type="project" value="InterPro"/>
</dbReference>
<comment type="caution">
    <text evidence="6">The sequence shown here is derived from an EMBL/GenBank/DDBJ whole genome shotgun (WGS) entry which is preliminary data.</text>
</comment>
<organism evidence="6 8">
    <name type="scientific">Orbilia oligospora</name>
    <name type="common">Nematode-trapping fungus</name>
    <name type="synonym">Arthrobotrys oligospora</name>
    <dbReference type="NCBI Taxonomy" id="2813651"/>
    <lineage>
        <taxon>Eukaryota</taxon>
        <taxon>Fungi</taxon>
        <taxon>Dikarya</taxon>
        <taxon>Ascomycota</taxon>
        <taxon>Pezizomycotina</taxon>
        <taxon>Orbiliomycetes</taxon>
        <taxon>Orbiliales</taxon>
        <taxon>Orbiliaceae</taxon>
        <taxon>Orbilia</taxon>
    </lineage>
</organism>
<feature type="compositionally biased region" description="Polar residues" evidence="4">
    <location>
        <begin position="104"/>
        <end position="115"/>
    </location>
</feature>
<feature type="compositionally biased region" description="Pro residues" evidence="4">
    <location>
        <begin position="62"/>
        <end position="78"/>
    </location>
</feature>
<feature type="region of interest" description="Disordered" evidence="4">
    <location>
        <begin position="1"/>
        <end position="189"/>
    </location>
</feature>
<dbReference type="SMART" id="SM01266">
    <property type="entry name" value="Mac"/>
    <property type="match status" value="1"/>
</dbReference>
<feature type="compositionally biased region" description="Low complexity" evidence="4">
    <location>
        <begin position="39"/>
        <end position="50"/>
    </location>
</feature>
<dbReference type="InterPro" id="IPR036864">
    <property type="entry name" value="Zn2-C6_fun-type_DNA-bd_sf"/>
</dbReference>
<feature type="region of interest" description="Disordered" evidence="4">
    <location>
        <begin position="408"/>
        <end position="510"/>
    </location>
</feature>
<dbReference type="SMART" id="SM00066">
    <property type="entry name" value="GAL4"/>
    <property type="match status" value="1"/>
</dbReference>
<dbReference type="AlphaFoldDB" id="A0A7C8N943"/>
<accession>A0A7C8N943</accession>
<dbReference type="InterPro" id="IPR051159">
    <property type="entry name" value="Hexapeptide_acetyltransf"/>
</dbReference>
<evidence type="ECO:0000256" key="4">
    <source>
        <dbReference type="SAM" id="MobiDB-lite"/>
    </source>
</evidence>
<feature type="domain" description="Zn(2)-C6 fungal-type" evidence="5">
    <location>
        <begin position="311"/>
        <end position="339"/>
    </location>
</feature>
<dbReference type="EMBL" id="WIQW01000055">
    <property type="protein sequence ID" value="KAF3091670.1"/>
    <property type="molecule type" value="Genomic_DNA"/>
</dbReference>
<dbReference type="InterPro" id="IPR018357">
    <property type="entry name" value="Hexapep_transf_CS"/>
</dbReference>
<dbReference type="Pfam" id="PF00172">
    <property type="entry name" value="Zn_clus"/>
    <property type="match status" value="1"/>
</dbReference>
<evidence type="ECO:0000313" key="8">
    <source>
        <dbReference type="Proteomes" id="UP000475325"/>
    </source>
</evidence>
<proteinExistence type="inferred from homology"/>
<dbReference type="InterPro" id="IPR024688">
    <property type="entry name" value="Mac_dom"/>
</dbReference>
<sequence length="737" mass="79580">MSPSAEDHTISKTNGTANGTTNNHTPVREASASSTFTAVNGTSNSVSNSNPRPAESIRVAGPSPPSAAPQPPQPPPQAHSPSHQLQLQNNHHNHHHHAHHNHRSQTASHASQSGSGDEDAGDHSDITGSNLQSPVTPNSHPDPKYAQAAADNRPLSVRPSGSPEGAIQKRKRSNSAEAGNRAENYGQIREMSTEVVQYHGHSMPMTNDTRMVDVSDGPRDEIMPDRHAPEHIAQRASEEAAKLEDMRNRDPAVFEAHVAQQLQGTPQSDHIRSYNPNMSPNMATINGNGPTTPGQPETKRKRIFSNRTKTGCITCRRRKKKCDEGKPHCNNCKRGGFTCGGYAGKINPFLGPLTPTDAPGHPQHLYNDAASTNSGTSGSLFARGQQADSILANGPAPINASFATITTPIMRTSQERPVQLPPPDYTRHQLPQPPQPIVIQQTTMPPEPKPFGATGLSLSGPAPPPQVQPIRRDSGVNQHLSGPEPPKSQPQVSPFSGPRVPPQPPLPQRFSSTEKERMLNGDLFHAFTPELIEERERCRAACWRFNNAANPTLCISREEKLRLQMEIFRPSAGTRGPQGTAWHGDIANAHLRKNLGMPDTVYPVNEEPWIEVPFMCDYGYNITLGPGVFINFGCTIIDTCSVTIKARTLIGPNVNIYSGTHPLNPRTRNGTKGPEFGKPVVIEEDCWIAGNVTILPGVKIGMGATVGAGAVVTRDVPPHTVVAGNPAKVIKGIMEHE</sequence>
<dbReference type="SUPFAM" id="SSF57701">
    <property type="entry name" value="Zn2/Cys6 DNA-binding domain"/>
    <property type="match status" value="1"/>
</dbReference>
<dbReference type="Proteomes" id="UP000475325">
    <property type="component" value="Unassembled WGS sequence"/>
</dbReference>
<evidence type="ECO:0000313" key="9">
    <source>
        <dbReference type="Proteomes" id="UP000480548"/>
    </source>
</evidence>
<dbReference type="Pfam" id="PF12464">
    <property type="entry name" value="Mac"/>
    <property type="match status" value="1"/>
</dbReference>
<comment type="similarity">
    <text evidence="1">Belongs to the transferase hexapeptide repeat family.</text>
</comment>
<dbReference type="GO" id="GO:0008270">
    <property type="term" value="F:zinc ion binding"/>
    <property type="evidence" value="ECO:0007669"/>
    <property type="project" value="InterPro"/>
</dbReference>
<dbReference type="CDD" id="cd00067">
    <property type="entry name" value="GAL4"/>
    <property type="match status" value="1"/>
</dbReference>
<dbReference type="CDD" id="cd03357">
    <property type="entry name" value="LbH_MAT_GAT"/>
    <property type="match status" value="1"/>
</dbReference>
<feature type="compositionally biased region" description="Polar residues" evidence="4">
    <location>
        <begin position="126"/>
        <end position="139"/>
    </location>
</feature>
<dbReference type="InterPro" id="IPR001138">
    <property type="entry name" value="Zn2Cys6_DnaBD"/>
</dbReference>
<feature type="compositionally biased region" description="Low complexity" evidence="4">
    <location>
        <begin position="79"/>
        <end position="90"/>
    </location>
</feature>
<protein>
    <submittedName>
        <fullName evidence="6">Maltose acetyltransferase</fullName>
    </submittedName>
</protein>
<dbReference type="EMBL" id="WIQZ01000166">
    <property type="protein sequence ID" value="KAF3119820.1"/>
    <property type="molecule type" value="Genomic_DNA"/>
</dbReference>
<dbReference type="PROSITE" id="PS00101">
    <property type="entry name" value="HEXAPEP_TRANSFERASES"/>
    <property type="match status" value="1"/>
</dbReference>
<dbReference type="InterPro" id="IPR011004">
    <property type="entry name" value="Trimer_LpxA-like_sf"/>
</dbReference>
<dbReference type="PROSITE" id="PS00463">
    <property type="entry name" value="ZN2_CY6_FUNGAL_1"/>
    <property type="match status" value="1"/>
</dbReference>
<feature type="compositionally biased region" description="Basic residues" evidence="4">
    <location>
        <begin position="91"/>
        <end position="103"/>
    </location>
</feature>
<feature type="region of interest" description="Disordered" evidence="4">
    <location>
        <begin position="354"/>
        <end position="380"/>
    </location>
</feature>
<evidence type="ECO:0000313" key="7">
    <source>
        <dbReference type="EMBL" id="KAF3119820.1"/>
    </source>
</evidence>
<reference evidence="8 9" key="1">
    <citation type="submission" date="2019-06" db="EMBL/GenBank/DDBJ databases">
        <authorList>
            <person name="Palmer J.M."/>
        </authorList>
    </citation>
    <scope>NUCLEOTIDE SEQUENCE [LARGE SCALE GENOMIC DNA]</scope>
    <source>
        <strain evidence="6 8">TWF102</strain>
        <strain evidence="7 9">TWF703</strain>
    </source>
</reference>
<dbReference type="Pfam" id="PF00132">
    <property type="entry name" value="Hexapep"/>
    <property type="match status" value="1"/>
</dbReference>
<dbReference type="PANTHER" id="PTHR23416">
    <property type="entry name" value="SIALIC ACID SYNTHASE-RELATED"/>
    <property type="match status" value="1"/>
</dbReference>
<evidence type="ECO:0000313" key="6">
    <source>
        <dbReference type="EMBL" id="KAF3091670.1"/>
    </source>
</evidence>
<dbReference type="Proteomes" id="UP000480548">
    <property type="component" value="Unassembled WGS sequence"/>
</dbReference>
<dbReference type="PANTHER" id="PTHR23416:SF76">
    <property type="entry name" value="ZN(II)2CYS6 TRANSCRIPTION FACTOR (EUROFUNG)"/>
    <property type="match status" value="1"/>
</dbReference>
<evidence type="ECO:0000256" key="3">
    <source>
        <dbReference type="ARBA" id="ARBA00023242"/>
    </source>
</evidence>
<dbReference type="SUPFAM" id="SSF51161">
    <property type="entry name" value="Trimeric LpxA-like enzymes"/>
    <property type="match status" value="1"/>
</dbReference>
<dbReference type="GO" id="GO:0008374">
    <property type="term" value="F:O-acyltransferase activity"/>
    <property type="evidence" value="ECO:0007669"/>
    <property type="project" value="TreeGrafter"/>
</dbReference>
<keyword evidence="3" id="KW-0539">Nucleus</keyword>
<keyword evidence="2 6" id="KW-0808">Transferase</keyword>
<dbReference type="PROSITE" id="PS50048">
    <property type="entry name" value="ZN2_CY6_FUNGAL_2"/>
    <property type="match status" value="1"/>
</dbReference>
<feature type="compositionally biased region" description="Basic and acidic residues" evidence="4">
    <location>
        <begin position="1"/>
        <end position="10"/>
    </location>
</feature>